<reference evidence="2 3" key="1">
    <citation type="submission" date="2024-04" db="EMBL/GenBank/DDBJ databases">
        <title>Novel Shewanella species isolated from Baltic Sea sediments.</title>
        <authorList>
            <person name="Martin-Rodriguez A.J."/>
            <person name="Fernandez-Juarez V."/>
            <person name="Valeriano V.D."/>
            <person name="Mihindukulasooriya I."/>
            <person name="Ceresnova L."/>
            <person name="Joffre E."/>
            <person name="Jensie-Markopoulos S."/>
            <person name="Moore E.R.B."/>
            <person name="Sjoling A."/>
        </authorList>
    </citation>
    <scope>NUCLEOTIDE SEQUENCE [LARGE SCALE GENOMIC DNA]</scope>
    <source>
        <strain evidence="2 3">VAX-SP0-0CM-1</strain>
    </source>
</reference>
<dbReference type="Gene3D" id="3.40.630.30">
    <property type="match status" value="1"/>
</dbReference>
<sequence>MLSESALEELMQSASPIWLIRASTKASNSPVYTLMVQSFGYEDEYSEIRAIKIALCQKDVICKHEDGTVYFKNRTIVDKPEFVYLYNTFQVVVNKRQKLIKFGPSGNILISSEELRGLGIGSYCMSKLVEFLQLKYPDYQILSGSLSHVDARTLAEQARRDNFYKNRGFEVLVNDKGIGKFSASSPMQLSTKFNSEKIFEMNHFYLLNKINELNDEKDSQAKIIVLQQEELKREKVNYQKLTNINKYYHNFTLLIVFLIASSIVYYFPFRALGHG</sequence>
<dbReference type="EMBL" id="JBCHKU010000034">
    <property type="protein sequence ID" value="MEM6250678.1"/>
    <property type="molecule type" value="Genomic_DNA"/>
</dbReference>
<feature type="transmembrane region" description="Helical" evidence="1">
    <location>
        <begin position="247"/>
        <end position="267"/>
    </location>
</feature>
<dbReference type="RefSeq" id="WP_342902400.1">
    <property type="nucleotide sequence ID" value="NZ_JBCHKU010000034.1"/>
</dbReference>
<keyword evidence="1" id="KW-1133">Transmembrane helix</keyword>
<protein>
    <recommendedName>
        <fullName evidence="4">N-acetyltransferase domain-containing protein</fullName>
    </recommendedName>
</protein>
<evidence type="ECO:0000313" key="2">
    <source>
        <dbReference type="EMBL" id="MEM6250678.1"/>
    </source>
</evidence>
<comment type="caution">
    <text evidence="2">The sequence shown here is derived from an EMBL/GenBank/DDBJ whole genome shotgun (WGS) entry which is preliminary data.</text>
</comment>
<evidence type="ECO:0008006" key="4">
    <source>
        <dbReference type="Google" id="ProtNLM"/>
    </source>
</evidence>
<evidence type="ECO:0000256" key="1">
    <source>
        <dbReference type="SAM" id="Phobius"/>
    </source>
</evidence>
<keyword evidence="1" id="KW-0472">Membrane</keyword>
<evidence type="ECO:0000313" key="3">
    <source>
        <dbReference type="Proteomes" id="UP001489333"/>
    </source>
</evidence>
<gene>
    <name evidence="2" type="ORF">AAGS29_18955</name>
</gene>
<keyword evidence="1" id="KW-0812">Transmembrane</keyword>
<name>A0ABU9UWN1_9GAMM</name>
<organism evidence="2 3">
    <name type="scientific">Shewanella vaxholmensis</name>
    <dbReference type="NCBI Taxonomy" id="3063535"/>
    <lineage>
        <taxon>Bacteria</taxon>
        <taxon>Pseudomonadati</taxon>
        <taxon>Pseudomonadota</taxon>
        <taxon>Gammaproteobacteria</taxon>
        <taxon>Alteromonadales</taxon>
        <taxon>Shewanellaceae</taxon>
        <taxon>Shewanella</taxon>
    </lineage>
</organism>
<keyword evidence="3" id="KW-1185">Reference proteome</keyword>
<dbReference type="Proteomes" id="UP001489333">
    <property type="component" value="Unassembled WGS sequence"/>
</dbReference>
<proteinExistence type="predicted"/>
<accession>A0ABU9UWN1</accession>